<keyword evidence="4" id="KW-0862">Zinc</keyword>
<keyword evidence="2" id="KW-0677">Repeat</keyword>
<dbReference type="Pfam" id="PF00096">
    <property type="entry name" value="zf-C2H2"/>
    <property type="match status" value="2"/>
</dbReference>
<dbReference type="InterPro" id="IPR013087">
    <property type="entry name" value="Znf_C2H2_type"/>
</dbReference>
<evidence type="ECO:0000256" key="2">
    <source>
        <dbReference type="ARBA" id="ARBA00022737"/>
    </source>
</evidence>
<keyword evidence="3 6" id="KW-0863">Zinc-finger</keyword>
<evidence type="ECO:0000259" key="7">
    <source>
        <dbReference type="PROSITE" id="PS50157"/>
    </source>
</evidence>
<feature type="domain" description="C2H2-type" evidence="7">
    <location>
        <begin position="50"/>
        <end position="79"/>
    </location>
</feature>
<evidence type="ECO:0000256" key="1">
    <source>
        <dbReference type="ARBA" id="ARBA00022723"/>
    </source>
</evidence>
<dbReference type="InterPro" id="IPR036236">
    <property type="entry name" value="Znf_C2H2_sf"/>
</dbReference>
<dbReference type="GO" id="GO:0031519">
    <property type="term" value="C:PcG protein complex"/>
    <property type="evidence" value="ECO:0007669"/>
    <property type="project" value="TreeGrafter"/>
</dbReference>
<evidence type="ECO:0000256" key="6">
    <source>
        <dbReference type="PROSITE-ProRule" id="PRU00042"/>
    </source>
</evidence>
<accession>A0A1R2BLS0</accession>
<keyword evidence="9" id="KW-1185">Reference proteome</keyword>
<evidence type="ECO:0000313" key="9">
    <source>
        <dbReference type="Proteomes" id="UP000187209"/>
    </source>
</evidence>
<feature type="domain" description="C2H2-type" evidence="7">
    <location>
        <begin position="22"/>
        <end position="49"/>
    </location>
</feature>
<dbReference type="PROSITE" id="PS50157">
    <property type="entry name" value="ZINC_FINGER_C2H2_2"/>
    <property type="match status" value="2"/>
</dbReference>
<dbReference type="OrthoDB" id="282749at2759"/>
<evidence type="ECO:0000313" key="8">
    <source>
        <dbReference type="EMBL" id="OMJ77783.1"/>
    </source>
</evidence>
<comment type="caution">
    <text evidence="8">The sequence shown here is derived from an EMBL/GenBank/DDBJ whole genome shotgun (WGS) entry which is preliminary data.</text>
</comment>
<dbReference type="GO" id="GO:0005667">
    <property type="term" value="C:transcription regulator complex"/>
    <property type="evidence" value="ECO:0007669"/>
    <property type="project" value="TreeGrafter"/>
</dbReference>
<dbReference type="SUPFAM" id="SSF57667">
    <property type="entry name" value="beta-beta-alpha zinc fingers"/>
    <property type="match status" value="1"/>
</dbReference>
<dbReference type="Gene3D" id="3.30.160.60">
    <property type="entry name" value="Classic Zinc Finger"/>
    <property type="match status" value="2"/>
</dbReference>
<reference evidence="8 9" key="1">
    <citation type="submission" date="2016-11" db="EMBL/GenBank/DDBJ databases">
        <title>The macronuclear genome of Stentor coeruleus: a giant cell with tiny introns.</title>
        <authorList>
            <person name="Slabodnick M."/>
            <person name="Ruby J.G."/>
            <person name="Reiff S.B."/>
            <person name="Swart E.C."/>
            <person name="Gosai S."/>
            <person name="Prabakaran S."/>
            <person name="Witkowska E."/>
            <person name="Larue G.E."/>
            <person name="Fisher S."/>
            <person name="Freeman R.M."/>
            <person name="Gunawardena J."/>
            <person name="Chu W."/>
            <person name="Stover N.A."/>
            <person name="Gregory B.D."/>
            <person name="Nowacki M."/>
            <person name="Derisi J."/>
            <person name="Roy S.W."/>
            <person name="Marshall W.F."/>
            <person name="Sood P."/>
        </authorList>
    </citation>
    <scope>NUCLEOTIDE SEQUENCE [LARGE SCALE GENOMIC DNA]</scope>
    <source>
        <strain evidence="8">WM001</strain>
    </source>
</reference>
<dbReference type="PANTHER" id="PTHR14003:SF23">
    <property type="entry name" value="ZINC FINGER PROTEIN 143"/>
    <property type="match status" value="1"/>
</dbReference>
<dbReference type="EMBL" id="MPUH01000556">
    <property type="protein sequence ID" value="OMJ77783.1"/>
    <property type="molecule type" value="Genomic_DNA"/>
</dbReference>
<evidence type="ECO:0000256" key="5">
    <source>
        <dbReference type="ARBA" id="ARBA00023242"/>
    </source>
</evidence>
<dbReference type="PROSITE" id="PS00028">
    <property type="entry name" value="ZINC_FINGER_C2H2_1"/>
    <property type="match status" value="2"/>
</dbReference>
<dbReference type="SMART" id="SM00355">
    <property type="entry name" value="ZnF_C2H2"/>
    <property type="match status" value="2"/>
</dbReference>
<dbReference type="AlphaFoldDB" id="A0A1R2BLS0"/>
<proteinExistence type="predicted"/>
<dbReference type="GO" id="GO:0000785">
    <property type="term" value="C:chromatin"/>
    <property type="evidence" value="ECO:0007669"/>
    <property type="project" value="TreeGrafter"/>
</dbReference>
<evidence type="ECO:0000256" key="3">
    <source>
        <dbReference type="ARBA" id="ARBA00022771"/>
    </source>
</evidence>
<organism evidence="8 9">
    <name type="scientific">Stentor coeruleus</name>
    <dbReference type="NCBI Taxonomy" id="5963"/>
    <lineage>
        <taxon>Eukaryota</taxon>
        <taxon>Sar</taxon>
        <taxon>Alveolata</taxon>
        <taxon>Ciliophora</taxon>
        <taxon>Postciliodesmatophora</taxon>
        <taxon>Heterotrichea</taxon>
        <taxon>Heterotrichida</taxon>
        <taxon>Stentoridae</taxon>
        <taxon>Stentor</taxon>
    </lineage>
</organism>
<gene>
    <name evidence="8" type="ORF">SteCoe_22533</name>
</gene>
<dbReference type="GO" id="GO:0008270">
    <property type="term" value="F:zinc ion binding"/>
    <property type="evidence" value="ECO:0007669"/>
    <property type="project" value="UniProtKB-KW"/>
</dbReference>
<protein>
    <recommendedName>
        <fullName evidence="7">C2H2-type domain-containing protein</fullName>
    </recommendedName>
</protein>
<dbReference type="Proteomes" id="UP000187209">
    <property type="component" value="Unassembled WGS sequence"/>
</dbReference>
<dbReference type="GO" id="GO:0000981">
    <property type="term" value="F:DNA-binding transcription factor activity, RNA polymerase II-specific"/>
    <property type="evidence" value="ECO:0007669"/>
    <property type="project" value="TreeGrafter"/>
</dbReference>
<dbReference type="PANTHER" id="PTHR14003">
    <property type="entry name" value="TRANSCRIPTIONAL REPRESSOR PROTEIN YY"/>
    <property type="match status" value="1"/>
</dbReference>
<keyword evidence="1" id="KW-0479">Metal-binding</keyword>
<name>A0A1R2BLS0_9CILI</name>
<keyword evidence="5" id="KW-0539">Nucleus</keyword>
<sequence length="140" mass="16319">MEASTYQDPALLGVEIDQQFNFKCKFCFKNLSSRQNLREHMYIHTGEKPYACNEPGCGQKFRQGSLLSIHKKIHTEVRKNRGEGKKIERRCVYPKLTELISIVSHSVDLPLEIPEKKEWITKIGSQEFLFLSKYLAFKSH</sequence>
<dbReference type="FunFam" id="3.30.160.60:FF:000557">
    <property type="entry name" value="zinc finger and SCAN domain-containing protein 29"/>
    <property type="match status" value="1"/>
</dbReference>
<dbReference type="GO" id="GO:0000978">
    <property type="term" value="F:RNA polymerase II cis-regulatory region sequence-specific DNA binding"/>
    <property type="evidence" value="ECO:0007669"/>
    <property type="project" value="TreeGrafter"/>
</dbReference>
<evidence type="ECO:0000256" key="4">
    <source>
        <dbReference type="ARBA" id="ARBA00022833"/>
    </source>
</evidence>